<accession>A0A5C8Z3X0</accession>
<evidence type="ECO:0000256" key="1">
    <source>
        <dbReference type="SAM" id="MobiDB-lite"/>
    </source>
</evidence>
<comment type="caution">
    <text evidence="2">The sequence shown here is derived from an EMBL/GenBank/DDBJ whole genome shotgun (WGS) entry which is preliminary data.</text>
</comment>
<dbReference type="EMBL" id="VKAC01000020">
    <property type="protein sequence ID" value="TXR51606.1"/>
    <property type="molecule type" value="Genomic_DNA"/>
</dbReference>
<dbReference type="OrthoDB" id="3218417at2"/>
<evidence type="ECO:0000313" key="3">
    <source>
        <dbReference type="Proteomes" id="UP000321234"/>
    </source>
</evidence>
<gene>
    <name evidence="2" type="ORF">FMM08_22075</name>
</gene>
<dbReference type="Proteomes" id="UP000321234">
    <property type="component" value="Unassembled WGS sequence"/>
</dbReference>
<feature type="region of interest" description="Disordered" evidence="1">
    <location>
        <begin position="1"/>
        <end position="29"/>
    </location>
</feature>
<evidence type="ECO:0000313" key="2">
    <source>
        <dbReference type="EMBL" id="TXR51606.1"/>
    </source>
</evidence>
<protein>
    <submittedName>
        <fullName evidence="2">DUF3618 domain-containing protein</fullName>
    </submittedName>
</protein>
<dbReference type="InterPro" id="IPR022062">
    <property type="entry name" value="DUF3618"/>
</dbReference>
<dbReference type="RefSeq" id="WP_147928508.1">
    <property type="nucleotide sequence ID" value="NZ_VKAC01000020.1"/>
</dbReference>
<organism evidence="2 3">
    <name type="scientific">Quadrisphaera setariae</name>
    <dbReference type="NCBI Taxonomy" id="2593304"/>
    <lineage>
        <taxon>Bacteria</taxon>
        <taxon>Bacillati</taxon>
        <taxon>Actinomycetota</taxon>
        <taxon>Actinomycetes</taxon>
        <taxon>Kineosporiales</taxon>
        <taxon>Kineosporiaceae</taxon>
        <taxon>Quadrisphaera</taxon>
    </lineage>
</organism>
<sequence>MSTPSSDPYASTHTVPDIAPAAGVTSSDDPAVIRAQIDATRARMSEDVNALTDYAAPSNVAQRQADKVKGAVSSAVGGVRDRVMGSAQHTASTTGGAVSGAASSVGDAVHGAPAAAAQKTRGNPLAAGLIALGAGWLIGSLLPASSKEAQAAAAVKEHASTVTEPLVHAAKEAADNLREPAAQAAQAVKETATDAAATVKDEGAEAARSTQQRAADAKDTVQSSRS</sequence>
<dbReference type="Pfam" id="PF12277">
    <property type="entry name" value="DUF3618"/>
    <property type="match status" value="1"/>
</dbReference>
<proteinExistence type="predicted"/>
<keyword evidence="3" id="KW-1185">Reference proteome</keyword>
<feature type="compositionally biased region" description="Polar residues" evidence="1">
    <location>
        <begin position="1"/>
        <end position="14"/>
    </location>
</feature>
<feature type="region of interest" description="Disordered" evidence="1">
    <location>
        <begin position="178"/>
        <end position="226"/>
    </location>
</feature>
<dbReference type="AlphaFoldDB" id="A0A5C8Z3X0"/>
<name>A0A5C8Z3X0_9ACTN</name>
<reference evidence="2 3" key="1">
    <citation type="submission" date="2019-07" db="EMBL/GenBank/DDBJ databases">
        <title>Quadrisphaera sp. strain DD2A genome sequencing and assembly.</title>
        <authorList>
            <person name="Kim I."/>
        </authorList>
    </citation>
    <scope>NUCLEOTIDE SEQUENCE [LARGE SCALE GENOMIC DNA]</scope>
    <source>
        <strain evidence="2 3">DD2A</strain>
    </source>
</reference>